<dbReference type="EMBL" id="JAFEKC020000006">
    <property type="protein sequence ID" value="KAK0513680.1"/>
    <property type="molecule type" value="Genomic_DNA"/>
</dbReference>
<proteinExistence type="predicted"/>
<organism evidence="2 3">
    <name type="scientific">Cladonia borealis</name>
    <dbReference type="NCBI Taxonomy" id="184061"/>
    <lineage>
        <taxon>Eukaryota</taxon>
        <taxon>Fungi</taxon>
        <taxon>Dikarya</taxon>
        <taxon>Ascomycota</taxon>
        <taxon>Pezizomycotina</taxon>
        <taxon>Lecanoromycetes</taxon>
        <taxon>OSLEUM clade</taxon>
        <taxon>Lecanoromycetidae</taxon>
        <taxon>Lecanorales</taxon>
        <taxon>Lecanorineae</taxon>
        <taxon>Cladoniaceae</taxon>
        <taxon>Cladonia</taxon>
    </lineage>
</organism>
<dbReference type="Proteomes" id="UP001166286">
    <property type="component" value="Unassembled WGS sequence"/>
</dbReference>
<gene>
    <name evidence="2" type="ORF">JMJ35_003402</name>
</gene>
<sequence length="411" mass="47092">MGPRTYLHRRRRLHHNTPVVNRILSSPSHTINPQSSSPLFTLIPPELRDIIFHHALLASPDPQKPYSRHSYWYRPGYTHARSIATNLLRTCRRVYLETHTLPLELNEHIVWGVEKSRVPPGVERKSYLLNNRMKACQKDLITSVHLFTQQSWLEDWGPGQGDQWLAFSQAWPERAPSRLRITIRHTDWWYDYLGENRPLALDPKRKGEARVGEWVAAEEGFERDSWGARFENLKGVRVLELELETVVGKRGELDNNLVMAPSWRFRLGDGKVLVLDEGVTERWEWSGSRHVKGLGMRDVPAGLQWTRKGSRSSKAGGTPRNNSVVGEEELAVEDRLEYYVVLLTYRARSAKEVEEEDAATAKEKEGNEEAMELAIGRSSTNTSATVPTPPPPVIRPRVLYNRLNAPPTYYG</sequence>
<name>A0AA39R4I0_9LECA</name>
<reference evidence="2" key="1">
    <citation type="submission" date="2023-03" db="EMBL/GenBank/DDBJ databases">
        <title>Complete genome of Cladonia borealis.</title>
        <authorList>
            <person name="Park H."/>
        </authorList>
    </citation>
    <scope>NUCLEOTIDE SEQUENCE</scope>
    <source>
        <strain evidence="2">ANT050790</strain>
    </source>
</reference>
<evidence type="ECO:0000313" key="2">
    <source>
        <dbReference type="EMBL" id="KAK0513680.1"/>
    </source>
</evidence>
<evidence type="ECO:0000256" key="1">
    <source>
        <dbReference type="SAM" id="MobiDB-lite"/>
    </source>
</evidence>
<accession>A0AA39R4I0</accession>
<feature type="region of interest" description="Disordered" evidence="1">
    <location>
        <begin position="352"/>
        <end position="396"/>
    </location>
</feature>
<protein>
    <submittedName>
        <fullName evidence="2">Uncharacterized protein</fullName>
    </submittedName>
</protein>
<dbReference type="AlphaFoldDB" id="A0AA39R4I0"/>
<comment type="caution">
    <text evidence="2">The sequence shown here is derived from an EMBL/GenBank/DDBJ whole genome shotgun (WGS) entry which is preliminary data.</text>
</comment>
<evidence type="ECO:0000313" key="3">
    <source>
        <dbReference type="Proteomes" id="UP001166286"/>
    </source>
</evidence>
<keyword evidence="3" id="KW-1185">Reference proteome</keyword>